<feature type="compositionally biased region" description="Basic residues" evidence="1">
    <location>
        <begin position="1"/>
        <end position="10"/>
    </location>
</feature>
<dbReference type="AlphaFoldDB" id="A0A5B7EWH1"/>
<evidence type="ECO:0000313" key="3">
    <source>
        <dbReference type="Proteomes" id="UP000324222"/>
    </source>
</evidence>
<comment type="caution">
    <text evidence="2">The sequence shown here is derived from an EMBL/GenBank/DDBJ whole genome shotgun (WGS) entry which is preliminary data.</text>
</comment>
<keyword evidence="3" id="KW-1185">Reference proteome</keyword>
<proteinExistence type="predicted"/>
<feature type="compositionally biased region" description="Basic and acidic residues" evidence="1">
    <location>
        <begin position="17"/>
        <end position="28"/>
    </location>
</feature>
<evidence type="ECO:0000313" key="2">
    <source>
        <dbReference type="EMBL" id="MPC38552.1"/>
    </source>
</evidence>
<reference evidence="2 3" key="1">
    <citation type="submission" date="2019-05" db="EMBL/GenBank/DDBJ databases">
        <title>Another draft genome of Portunus trituberculatus and its Hox gene families provides insights of decapod evolution.</title>
        <authorList>
            <person name="Jeong J.-H."/>
            <person name="Song I."/>
            <person name="Kim S."/>
            <person name="Choi T."/>
            <person name="Kim D."/>
            <person name="Ryu S."/>
            <person name="Kim W."/>
        </authorList>
    </citation>
    <scope>NUCLEOTIDE SEQUENCE [LARGE SCALE GENOMIC DNA]</scope>
    <source>
        <tissue evidence="2">Muscle</tissue>
    </source>
</reference>
<protein>
    <submittedName>
        <fullName evidence="2">Uncharacterized protein</fullName>
    </submittedName>
</protein>
<accession>A0A5B7EWH1</accession>
<dbReference type="EMBL" id="VSRR010004100">
    <property type="protein sequence ID" value="MPC38552.1"/>
    <property type="molecule type" value="Genomic_DNA"/>
</dbReference>
<name>A0A5B7EWH1_PORTR</name>
<gene>
    <name evidence="2" type="ORF">E2C01_032061</name>
</gene>
<feature type="region of interest" description="Disordered" evidence="1">
    <location>
        <begin position="1"/>
        <end position="28"/>
    </location>
</feature>
<dbReference type="Proteomes" id="UP000324222">
    <property type="component" value="Unassembled WGS sequence"/>
</dbReference>
<organism evidence="2 3">
    <name type="scientific">Portunus trituberculatus</name>
    <name type="common">Swimming crab</name>
    <name type="synonym">Neptunus trituberculatus</name>
    <dbReference type="NCBI Taxonomy" id="210409"/>
    <lineage>
        <taxon>Eukaryota</taxon>
        <taxon>Metazoa</taxon>
        <taxon>Ecdysozoa</taxon>
        <taxon>Arthropoda</taxon>
        <taxon>Crustacea</taxon>
        <taxon>Multicrustacea</taxon>
        <taxon>Malacostraca</taxon>
        <taxon>Eumalacostraca</taxon>
        <taxon>Eucarida</taxon>
        <taxon>Decapoda</taxon>
        <taxon>Pleocyemata</taxon>
        <taxon>Brachyura</taxon>
        <taxon>Eubrachyura</taxon>
        <taxon>Portunoidea</taxon>
        <taxon>Portunidae</taxon>
        <taxon>Portuninae</taxon>
        <taxon>Portunus</taxon>
    </lineage>
</organism>
<evidence type="ECO:0000256" key="1">
    <source>
        <dbReference type="SAM" id="MobiDB-lite"/>
    </source>
</evidence>
<sequence length="112" mass="11904">MQGLHRHKGSHPPPSSTKHEARPNILRGRERETCRRQLCLLCTQRGLCVPAGVVSGVVPRGEAFLLLLAATPPLHVALNLLHPRGRPSSGGWLVSGPLSPLEEPGSGCVKSG</sequence>
<feature type="region of interest" description="Disordered" evidence="1">
    <location>
        <begin position="89"/>
        <end position="112"/>
    </location>
</feature>